<evidence type="ECO:0000313" key="2">
    <source>
        <dbReference type="EMBL" id="PGH12535.1"/>
    </source>
</evidence>
<dbReference type="AlphaFoldDB" id="A0A2B7XUB9"/>
<feature type="region of interest" description="Disordered" evidence="1">
    <location>
        <begin position="1"/>
        <end position="70"/>
    </location>
</feature>
<gene>
    <name evidence="2" type="ORF">AJ80_06696</name>
</gene>
<organism evidence="2 3">
    <name type="scientific">Polytolypa hystricis (strain UAMH7299)</name>
    <dbReference type="NCBI Taxonomy" id="1447883"/>
    <lineage>
        <taxon>Eukaryota</taxon>
        <taxon>Fungi</taxon>
        <taxon>Dikarya</taxon>
        <taxon>Ascomycota</taxon>
        <taxon>Pezizomycotina</taxon>
        <taxon>Eurotiomycetes</taxon>
        <taxon>Eurotiomycetidae</taxon>
        <taxon>Onygenales</taxon>
        <taxon>Onygenales incertae sedis</taxon>
        <taxon>Polytolypa</taxon>
    </lineage>
</organism>
<evidence type="ECO:0000313" key="3">
    <source>
        <dbReference type="Proteomes" id="UP000224634"/>
    </source>
</evidence>
<name>A0A2B7XUB9_POLH7</name>
<reference evidence="2 3" key="1">
    <citation type="submission" date="2017-10" db="EMBL/GenBank/DDBJ databases">
        <title>Comparative genomics in systemic dimorphic fungi from Ajellomycetaceae.</title>
        <authorList>
            <person name="Munoz J.F."/>
            <person name="Mcewen J.G."/>
            <person name="Clay O.K."/>
            <person name="Cuomo C.A."/>
        </authorList>
    </citation>
    <scope>NUCLEOTIDE SEQUENCE [LARGE SCALE GENOMIC DNA]</scope>
    <source>
        <strain evidence="2 3">UAMH7299</strain>
    </source>
</reference>
<sequence>MPSPYTDSDASAHALTAGGSPIAPDSDEATRIGHTHHGHTELGPSGHFPSLQTQKEADERAQEGRFGVEPGTVAAERLMTERGTPAFAERRPGAPHGIIETIKEKLV</sequence>
<dbReference type="Proteomes" id="UP000224634">
    <property type="component" value="Unassembled WGS sequence"/>
</dbReference>
<protein>
    <submittedName>
        <fullName evidence="2">Uncharacterized protein</fullName>
    </submittedName>
</protein>
<proteinExistence type="predicted"/>
<dbReference type="EMBL" id="PDNA01000116">
    <property type="protein sequence ID" value="PGH12535.1"/>
    <property type="molecule type" value="Genomic_DNA"/>
</dbReference>
<evidence type="ECO:0000256" key="1">
    <source>
        <dbReference type="SAM" id="MobiDB-lite"/>
    </source>
</evidence>
<accession>A0A2B7XUB9</accession>
<keyword evidence="3" id="KW-1185">Reference proteome</keyword>
<comment type="caution">
    <text evidence="2">The sequence shown here is derived from an EMBL/GenBank/DDBJ whole genome shotgun (WGS) entry which is preliminary data.</text>
</comment>